<sequence>MNENLNIFNATIRVLHNLHQKGQHAEQELQRQRHQKAACLSGRATPLRESLLKIPTRSMVMIDTLDIPHILAIRISLECSLVIEEVTGERRSAAFEPKQDIFQKKFQMR</sequence>
<name>A0A4Y2SX93_ARAVE</name>
<comment type="caution">
    <text evidence="1">The sequence shown here is derived from an EMBL/GenBank/DDBJ whole genome shotgun (WGS) entry which is preliminary data.</text>
</comment>
<proteinExistence type="predicted"/>
<dbReference type="Proteomes" id="UP000499080">
    <property type="component" value="Unassembled WGS sequence"/>
</dbReference>
<accession>A0A4Y2SX93</accession>
<gene>
    <name evidence="1" type="ORF">AVEN_274046_1</name>
</gene>
<reference evidence="1 2" key="1">
    <citation type="journal article" date="2019" name="Sci. Rep.">
        <title>Orb-weaving spider Araneus ventricosus genome elucidates the spidroin gene catalogue.</title>
        <authorList>
            <person name="Kono N."/>
            <person name="Nakamura H."/>
            <person name="Ohtoshi R."/>
            <person name="Moran D.A.P."/>
            <person name="Shinohara A."/>
            <person name="Yoshida Y."/>
            <person name="Fujiwara M."/>
            <person name="Mori M."/>
            <person name="Tomita M."/>
            <person name="Arakawa K."/>
        </authorList>
    </citation>
    <scope>NUCLEOTIDE SEQUENCE [LARGE SCALE GENOMIC DNA]</scope>
</reference>
<organism evidence="1 2">
    <name type="scientific">Araneus ventricosus</name>
    <name type="common">Orbweaver spider</name>
    <name type="synonym">Epeira ventricosa</name>
    <dbReference type="NCBI Taxonomy" id="182803"/>
    <lineage>
        <taxon>Eukaryota</taxon>
        <taxon>Metazoa</taxon>
        <taxon>Ecdysozoa</taxon>
        <taxon>Arthropoda</taxon>
        <taxon>Chelicerata</taxon>
        <taxon>Arachnida</taxon>
        <taxon>Araneae</taxon>
        <taxon>Araneomorphae</taxon>
        <taxon>Entelegynae</taxon>
        <taxon>Araneoidea</taxon>
        <taxon>Araneidae</taxon>
        <taxon>Araneus</taxon>
    </lineage>
</organism>
<protein>
    <submittedName>
        <fullName evidence="1">Uncharacterized protein</fullName>
    </submittedName>
</protein>
<keyword evidence="2" id="KW-1185">Reference proteome</keyword>
<evidence type="ECO:0000313" key="1">
    <source>
        <dbReference type="EMBL" id="GBN92273.1"/>
    </source>
</evidence>
<evidence type="ECO:0000313" key="2">
    <source>
        <dbReference type="Proteomes" id="UP000499080"/>
    </source>
</evidence>
<dbReference type="AlphaFoldDB" id="A0A4Y2SX93"/>
<dbReference type="EMBL" id="BGPR01024290">
    <property type="protein sequence ID" value="GBN92273.1"/>
    <property type="molecule type" value="Genomic_DNA"/>
</dbReference>